<keyword evidence="3" id="KW-1185">Reference proteome</keyword>
<proteinExistence type="predicted"/>
<dbReference type="Proteomes" id="UP000780875">
    <property type="component" value="Unassembled WGS sequence"/>
</dbReference>
<feature type="transmembrane region" description="Helical" evidence="1">
    <location>
        <begin position="114"/>
        <end position="136"/>
    </location>
</feature>
<evidence type="ECO:0008006" key="4">
    <source>
        <dbReference type="Google" id="ProtNLM"/>
    </source>
</evidence>
<name>A0ABS7UJT9_9ACTN</name>
<accession>A0ABS7UJT9</accession>
<keyword evidence="1" id="KW-1133">Transmembrane helix</keyword>
<protein>
    <recommendedName>
        <fullName evidence="4">PepSY domain-containing protein</fullName>
    </recommendedName>
</protein>
<evidence type="ECO:0000313" key="2">
    <source>
        <dbReference type="EMBL" id="MBZ5741289.1"/>
    </source>
</evidence>
<comment type="caution">
    <text evidence="2">The sequence shown here is derived from an EMBL/GenBank/DDBJ whole genome shotgun (WGS) entry which is preliminary data.</text>
</comment>
<dbReference type="EMBL" id="JAIQZJ010000028">
    <property type="protein sequence ID" value="MBZ5741289.1"/>
    <property type="molecule type" value="Genomic_DNA"/>
</dbReference>
<keyword evidence="1" id="KW-0472">Membrane</keyword>
<dbReference type="RefSeq" id="WP_224125587.1">
    <property type="nucleotide sequence ID" value="NZ_JAIQZJ010000028.1"/>
</dbReference>
<gene>
    <name evidence="2" type="ORF">K8U61_24230</name>
</gene>
<organism evidence="2 3">
    <name type="scientific">Nocardioides mangrovi</name>
    <dbReference type="NCBI Taxonomy" id="2874580"/>
    <lineage>
        <taxon>Bacteria</taxon>
        <taxon>Bacillati</taxon>
        <taxon>Actinomycetota</taxon>
        <taxon>Actinomycetes</taxon>
        <taxon>Propionibacteriales</taxon>
        <taxon>Nocardioidaceae</taxon>
        <taxon>Nocardioides</taxon>
    </lineage>
</organism>
<keyword evidence="1" id="KW-0812">Transmembrane</keyword>
<evidence type="ECO:0000313" key="3">
    <source>
        <dbReference type="Proteomes" id="UP000780875"/>
    </source>
</evidence>
<reference evidence="2 3" key="1">
    <citation type="submission" date="2021-09" db="EMBL/GenBank/DDBJ databases">
        <title>Whole genome sequence of Nocardioides sp. GBK3QG-3.</title>
        <authorList>
            <person name="Tuo L."/>
        </authorList>
    </citation>
    <scope>NUCLEOTIDE SEQUENCE [LARGE SCALE GENOMIC DNA]</scope>
    <source>
        <strain evidence="2 3">GBK3QG-3</strain>
    </source>
</reference>
<evidence type="ECO:0000256" key="1">
    <source>
        <dbReference type="SAM" id="Phobius"/>
    </source>
</evidence>
<sequence>MSMLQVNRSIRVREVPTGPRRWFGSRPDVGDYGWTGRVWRRWSGRRWASPVSSLQRELLLGEATPATWPMVPPDRLVRGLALAVERQVSLYGADVVYDGPHGVVVAYRRRVSHVLHFVMTLLTGGLWAFVWLGVALSAREERRRLEIDAWGHVWAVPLRSR</sequence>